<dbReference type="PROSITE" id="PS51186">
    <property type="entry name" value="GNAT"/>
    <property type="match status" value="1"/>
</dbReference>
<dbReference type="GO" id="GO:0016747">
    <property type="term" value="F:acyltransferase activity, transferring groups other than amino-acyl groups"/>
    <property type="evidence" value="ECO:0007669"/>
    <property type="project" value="InterPro"/>
</dbReference>
<organism evidence="2 3">
    <name type="scientific">Paenibacillus aurantius</name>
    <dbReference type="NCBI Taxonomy" id="2918900"/>
    <lineage>
        <taxon>Bacteria</taxon>
        <taxon>Bacillati</taxon>
        <taxon>Bacillota</taxon>
        <taxon>Bacilli</taxon>
        <taxon>Bacillales</taxon>
        <taxon>Paenibacillaceae</taxon>
        <taxon>Paenibacillus</taxon>
    </lineage>
</organism>
<keyword evidence="3" id="KW-1185">Reference proteome</keyword>
<name>A0AA96LJQ5_9BACL</name>
<dbReference type="CDD" id="cd04301">
    <property type="entry name" value="NAT_SF"/>
    <property type="match status" value="1"/>
</dbReference>
<evidence type="ECO:0000259" key="1">
    <source>
        <dbReference type="PROSITE" id="PS51186"/>
    </source>
</evidence>
<dbReference type="Pfam" id="PF13508">
    <property type="entry name" value="Acetyltransf_7"/>
    <property type="match status" value="1"/>
</dbReference>
<reference evidence="2 3" key="1">
    <citation type="submission" date="2022-02" db="EMBL/GenBank/DDBJ databases">
        <title>Paenibacillus sp. MBLB1776 Whole Genome Shotgun Sequencing.</title>
        <authorList>
            <person name="Hwang C.Y."/>
            <person name="Cho E.-S."/>
            <person name="Seo M.-J."/>
        </authorList>
    </citation>
    <scope>NUCLEOTIDE SEQUENCE [LARGE SCALE GENOMIC DNA]</scope>
    <source>
        <strain evidence="2 3">MBLB1776</strain>
    </source>
</reference>
<dbReference type="Gene3D" id="3.40.630.30">
    <property type="match status" value="1"/>
</dbReference>
<dbReference type="KEGG" id="paun:MJA45_10210"/>
<dbReference type="AlphaFoldDB" id="A0AA96LJQ5"/>
<dbReference type="RefSeq" id="WP_315607150.1">
    <property type="nucleotide sequence ID" value="NZ_CP130318.1"/>
</dbReference>
<dbReference type="Proteomes" id="UP001305702">
    <property type="component" value="Chromosome"/>
</dbReference>
<dbReference type="InterPro" id="IPR016181">
    <property type="entry name" value="Acyl_CoA_acyltransferase"/>
</dbReference>
<dbReference type="InterPro" id="IPR000182">
    <property type="entry name" value="GNAT_dom"/>
</dbReference>
<protein>
    <submittedName>
        <fullName evidence="2">GNAT family N-acetyltransferase</fullName>
    </submittedName>
</protein>
<accession>A0AA96LJQ5</accession>
<proteinExistence type="predicted"/>
<dbReference type="EMBL" id="CP130318">
    <property type="protein sequence ID" value="WNQ13370.1"/>
    <property type="molecule type" value="Genomic_DNA"/>
</dbReference>
<gene>
    <name evidence="2" type="ORF">MJA45_10210</name>
</gene>
<sequence length="125" mass="14279">MGSESITYGLGVNTEGLLRKYIGDYFWVAEMDLKVVGYIMGTVHESDGLAVVEKGELYLEVDEVYVHPDFRSVNIGHALVDKLLQTAESNGITRSIVYSASKQWQKIVGFYEKHGFKMWFVQMYR</sequence>
<dbReference type="SUPFAM" id="SSF55729">
    <property type="entry name" value="Acyl-CoA N-acyltransferases (Nat)"/>
    <property type="match status" value="1"/>
</dbReference>
<feature type="domain" description="N-acetyltransferase" evidence="1">
    <location>
        <begin position="1"/>
        <end position="125"/>
    </location>
</feature>
<evidence type="ECO:0000313" key="2">
    <source>
        <dbReference type="EMBL" id="WNQ13370.1"/>
    </source>
</evidence>
<evidence type="ECO:0000313" key="3">
    <source>
        <dbReference type="Proteomes" id="UP001305702"/>
    </source>
</evidence>